<protein>
    <submittedName>
        <fullName evidence="2">Uncharacterized protein</fullName>
    </submittedName>
</protein>
<proteinExistence type="predicted"/>
<feature type="region of interest" description="Disordered" evidence="1">
    <location>
        <begin position="193"/>
        <end position="221"/>
    </location>
</feature>
<gene>
    <name evidence="2" type="ORF">SAMN06296036_10698</name>
</gene>
<evidence type="ECO:0000256" key="1">
    <source>
        <dbReference type="SAM" id="MobiDB-lite"/>
    </source>
</evidence>
<sequence length="221" mass="24886">MKLKTLEDLKGMMIQLPILVDSFDHQSSFFSRDLKEWLSQIEKIFASHRRAEVGKIAGLRSDLISAEMGVWRKDCYHVDPSLAEKTRGARKKIVRAIGGQILNQAQAVVCKVLDPLEGQVDEAKDITKQLMLVAIQNGVLSNEELKIENSKGIWQKLNNQQELRPGTQKILSLVSIPEALFLVSDVIEAWQRESGQEPHTPKQPTNLTVIPGRKTTPQKRS</sequence>
<dbReference type="EMBL" id="FWZT01000006">
    <property type="protein sequence ID" value="SMF17160.1"/>
    <property type="molecule type" value="Genomic_DNA"/>
</dbReference>
<dbReference type="RefSeq" id="WP_132317949.1">
    <property type="nucleotide sequence ID" value="NZ_FWZT01000006.1"/>
</dbReference>
<dbReference type="Proteomes" id="UP000192907">
    <property type="component" value="Unassembled WGS sequence"/>
</dbReference>
<accession>A0A1Y6BLC2</accession>
<evidence type="ECO:0000313" key="3">
    <source>
        <dbReference type="Proteomes" id="UP000192907"/>
    </source>
</evidence>
<organism evidence="2 3">
    <name type="scientific">Pseudobacteriovorax antillogorgiicola</name>
    <dbReference type="NCBI Taxonomy" id="1513793"/>
    <lineage>
        <taxon>Bacteria</taxon>
        <taxon>Pseudomonadati</taxon>
        <taxon>Bdellovibrionota</taxon>
        <taxon>Oligoflexia</taxon>
        <taxon>Oligoflexales</taxon>
        <taxon>Pseudobacteriovoracaceae</taxon>
        <taxon>Pseudobacteriovorax</taxon>
    </lineage>
</organism>
<keyword evidence="3" id="KW-1185">Reference proteome</keyword>
<evidence type="ECO:0000313" key="2">
    <source>
        <dbReference type="EMBL" id="SMF17160.1"/>
    </source>
</evidence>
<dbReference type="AlphaFoldDB" id="A0A1Y6BLC2"/>
<dbReference type="STRING" id="1513793.SAMN06296036_10698"/>
<name>A0A1Y6BLC2_9BACT</name>
<reference evidence="3" key="1">
    <citation type="submission" date="2017-04" db="EMBL/GenBank/DDBJ databases">
        <authorList>
            <person name="Varghese N."/>
            <person name="Submissions S."/>
        </authorList>
    </citation>
    <scope>NUCLEOTIDE SEQUENCE [LARGE SCALE GENOMIC DNA]</scope>
    <source>
        <strain evidence="3">RKEM611</strain>
    </source>
</reference>